<feature type="compositionally biased region" description="Polar residues" evidence="1">
    <location>
        <begin position="166"/>
        <end position="177"/>
    </location>
</feature>
<feature type="region of interest" description="Disordered" evidence="1">
    <location>
        <begin position="136"/>
        <end position="177"/>
    </location>
</feature>
<protein>
    <recommendedName>
        <fullName evidence="3">LysM domain-containing protein</fullName>
    </recommendedName>
</protein>
<organism evidence="4 5">
    <name type="scientific">Absidia repens</name>
    <dbReference type="NCBI Taxonomy" id="90262"/>
    <lineage>
        <taxon>Eukaryota</taxon>
        <taxon>Fungi</taxon>
        <taxon>Fungi incertae sedis</taxon>
        <taxon>Mucoromycota</taxon>
        <taxon>Mucoromycotina</taxon>
        <taxon>Mucoromycetes</taxon>
        <taxon>Mucorales</taxon>
        <taxon>Cunninghamellaceae</taxon>
        <taxon>Absidia</taxon>
    </lineage>
</organism>
<dbReference type="STRING" id="90262.A0A1X2IYU2"/>
<proteinExistence type="predicted"/>
<evidence type="ECO:0000259" key="3">
    <source>
        <dbReference type="PROSITE" id="PS51782"/>
    </source>
</evidence>
<evidence type="ECO:0000313" key="5">
    <source>
        <dbReference type="Proteomes" id="UP000193560"/>
    </source>
</evidence>
<feature type="chain" id="PRO_5012462537" description="LysM domain-containing protein" evidence="2">
    <location>
        <begin position="21"/>
        <end position="195"/>
    </location>
</feature>
<evidence type="ECO:0000313" key="4">
    <source>
        <dbReference type="EMBL" id="ORZ24519.1"/>
    </source>
</evidence>
<dbReference type="EMBL" id="MCGE01000002">
    <property type="protein sequence ID" value="ORZ24519.1"/>
    <property type="molecule type" value="Genomic_DNA"/>
</dbReference>
<feature type="compositionally biased region" description="Low complexity" evidence="1">
    <location>
        <begin position="136"/>
        <end position="165"/>
    </location>
</feature>
<reference evidence="4 5" key="1">
    <citation type="submission" date="2016-07" db="EMBL/GenBank/DDBJ databases">
        <title>Pervasive Adenine N6-methylation of Active Genes in Fungi.</title>
        <authorList>
            <consortium name="DOE Joint Genome Institute"/>
            <person name="Mondo S.J."/>
            <person name="Dannebaum R.O."/>
            <person name="Kuo R.C."/>
            <person name="Labutti K."/>
            <person name="Haridas S."/>
            <person name="Kuo A."/>
            <person name="Salamov A."/>
            <person name="Ahrendt S.R."/>
            <person name="Lipzen A."/>
            <person name="Sullivan W."/>
            <person name="Andreopoulos W.B."/>
            <person name="Clum A."/>
            <person name="Lindquist E."/>
            <person name="Daum C."/>
            <person name="Ramamoorthy G.K."/>
            <person name="Gryganskyi A."/>
            <person name="Culley D."/>
            <person name="Magnuson J.K."/>
            <person name="James T.Y."/>
            <person name="O'Malley M.A."/>
            <person name="Stajich J.E."/>
            <person name="Spatafora J.W."/>
            <person name="Visel A."/>
            <person name="Grigoriev I.V."/>
        </authorList>
    </citation>
    <scope>NUCLEOTIDE SEQUENCE [LARGE SCALE GENOMIC DNA]</scope>
    <source>
        <strain evidence="4 5">NRRL 1336</strain>
    </source>
</reference>
<feature type="domain" description="LysM" evidence="3">
    <location>
        <begin position="29"/>
        <end position="79"/>
    </location>
</feature>
<dbReference type="SUPFAM" id="SSF54106">
    <property type="entry name" value="LysM domain"/>
    <property type="match status" value="1"/>
</dbReference>
<dbReference type="Proteomes" id="UP000193560">
    <property type="component" value="Unassembled WGS sequence"/>
</dbReference>
<gene>
    <name evidence="4" type="ORF">BCR42DRAFT_403117</name>
</gene>
<dbReference type="Gene3D" id="3.10.350.10">
    <property type="entry name" value="LysM domain"/>
    <property type="match status" value="1"/>
</dbReference>
<keyword evidence="2" id="KW-0732">Signal</keyword>
<dbReference type="InterPro" id="IPR018392">
    <property type="entry name" value="LysM"/>
</dbReference>
<evidence type="ECO:0000256" key="2">
    <source>
        <dbReference type="SAM" id="SignalP"/>
    </source>
</evidence>
<dbReference type="CDD" id="cd00118">
    <property type="entry name" value="LysM"/>
    <property type="match status" value="1"/>
</dbReference>
<dbReference type="PROSITE" id="PS51782">
    <property type="entry name" value="LYSM"/>
    <property type="match status" value="1"/>
</dbReference>
<dbReference type="Pfam" id="PF01476">
    <property type="entry name" value="LysM"/>
    <property type="match status" value="1"/>
</dbReference>
<comment type="caution">
    <text evidence="4">The sequence shown here is derived from an EMBL/GenBank/DDBJ whole genome shotgun (WGS) entry which is preliminary data.</text>
</comment>
<sequence length="195" mass="18309">MKFTFVSAAAVVFAAQQVIASGPVAGCLQTHKVVAGESCDGIAATFKITPDQFYAMNPGLHHAGDHLCDNLDDGKAYCVCTKKPCVAEPAGGNSTSSASGSAPASSGSSAASSASGSAAASGSASISPIAASSSSGAAAASSSGASAASSSPSSSSSSGSAAAASESKTNTAVSSAPTKTALALSIVAIAAVVLL</sequence>
<dbReference type="OrthoDB" id="2281372at2759"/>
<name>A0A1X2IYU2_9FUNG</name>
<evidence type="ECO:0000256" key="1">
    <source>
        <dbReference type="SAM" id="MobiDB-lite"/>
    </source>
</evidence>
<accession>A0A1X2IYU2</accession>
<feature type="signal peptide" evidence="2">
    <location>
        <begin position="1"/>
        <end position="20"/>
    </location>
</feature>
<keyword evidence="5" id="KW-1185">Reference proteome</keyword>
<dbReference type="InterPro" id="IPR036779">
    <property type="entry name" value="LysM_dom_sf"/>
</dbReference>
<dbReference type="AlphaFoldDB" id="A0A1X2IYU2"/>